<evidence type="ECO:0000256" key="10">
    <source>
        <dbReference type="RuleBase" id="RU362022"/>
    </source>
</evidence>
<dbReference type="InterPro" id="IPR007269">
    <property type="entry name" value="ICMT_MeTrfase"/>
</dbReference>
<feature type="transmembrane region" description="Helical" evidence="10">
    <location>
        <begin position="185"/>
        <end position="209"/>
    </location>
</feature>
<dbReference type="GO" id="GO:0004671">
    <property type="term" value="F:protein C-terminal S-isoprenylcysteine carboxyl O-methyltransferase activity"/>
    <property type="evidence" value="ECO:0007669"/>
    <property type="project" value="UniProtKB-EC"/>
</dbReference>
<evidence type="ECO:0000256" key="5">
    <source>
        <dbReference type="ARBA" id="ARBA00022679"/>
    </source>
</evidence>
<evidence type="ECO:0000256" key="6">
    <source>
        <dbReference type="ARBA" id="ARBA00022691"/>
    </source>
</evidence>
<evidence type="ECO:0000313" key="13">
    <source>
        <dbReference type="Proteomes" id="UP001281003"/>
    </source>
</evidence>
<feature type="region of interest" description="Disordered" evidence="11">
    <location>
        <begin position="1"/>
        <end position="71"/>
    </location>
</feature>
<feature type="transmembrane region" description="Helical" evidence="10">
    <location>
        <begin position="252"/>
        <end position="277"/>
    </location>
</feature>
<dbReference type="Gene3D" id="1.20.120.1630">
    <property type="match status" value="1"/>
</dbReference>
<reference evidence="12" key="2">
    <citation type="submission" date="2023-07" db="EMBL/GenBank/DDBJ databases">
        <authorList>
            <consortium name="Lawrence Berkeley National Laboratory"/>
            <person name="Haridas S."/>
            <person name="Hensen N."/>
            <person name="Bonometti L."/>
            <person name="Westerberg I."/>
            <person name="Brannstrom I.O."/>
            <person name="Guillou S."/>
            <person name="Cros-Aarteil S."/>
            <person name="Calhoun S."/>
            <person name="Kuo A."/>
            <person name="Mondo S."/>
            <person name="Pangilinan J."/>
            <person name="Riley R."/>
            <person name="LaButti K."/>
            <person name="Andreopoulos B."/>
            <person name="Lipzen A."/>
            <person name="Chen C."/>
            <person name="Yanf M."/>
            <person name="Daum C."/>
            <person name="Ng V."/>
            <person name="Clum A."/>
            <person name="Steindorff A."/>
            <person name="Ohm R."/>
            <person name="Martin F."/>
            <person name="Silar P."/>
            <person name="Natvig D."/>
            <person name="Lalanne C."/>
            <person name="Gautier V."/>
            <person name="Ament-velasquez S.L."/>
            <person name="Kruys A."/>
            <person name="Hutchinson M.I."/>
            <person name="Powell A.J."/>
            <person name="Barry K."/>
            <person name="Miller A.N."/>
            <person name="Grigoriev I.V."/>
            <person name="Debuchy R."/>
            <person name="Gladieux P."/>
            <person name="Thoren M.H."/>
            <person name="Johannesson H."/>
        </authorList>
    </citation>
    <scope>NUCLEOTIDE SEQUENCE</scope>
    <source>
        <strain evidence="12">FGSC 1904</strain>
    </source>
</reference>
<dbReference type="PANTHER" id="PTHR12714">
    <property type="entry name" value="PROTEIN-S ISOPRENYLCYSTEINE O-METHYLTRANSFERASE"/>
    <property type="match status" value="1"/>
</dbReference>
<dbReference type="EC" id="2.1.1.100" evidence="3 10"/>
<feature type="compositionally biased region" description="Polar residues" evidence="11">
    <location>
        <begin position="32"/>
        <end position="47"/>
    </location>
</feature>
<accession>A0AAE0NUY3</accession>
<feature type="transmembrane region" description="Helical" evidence="10">
    <location>
        <begin position="121"/>
        <end position="139"/>
    </location>
</feature>
<protein>
    <recommendedName>
        <fullName evidence="3 10">Protein-S-isoprenylcysteine O-methyltransferase</fullName>
        <ecNumber evidence="3 10">2.1.1.100</ecNumber>
    </recommendedName>
</protein>
<evidence type="ECO:0000256" key="1">
    <source>
        <dbReference type="ARBA" id="ARBA00004141"/>
    </source>
</evidence>
<comment type="caution">
    <text evidence="12">The sequence shown here is derived from an EMBL/GenBank/DDBJ whole genome shotgun (WGS) entry which is preliminary data.</text>
</comment>
<dbReference type="GO" id="GO:0005789">
    <property type="term" value="C:endoplasmic reticulum membrane"/>
    <property type="evidence" value="ECO:0007669"/>
    <property type="project" value="UniProtKB-SubCell"/>
</dbReference>
<feature type="compositionally biased region" description="Basic and acidic residues" evidence="11">
    <location>
        <begin position="48"/>
        <end position="60"/>
    </location>
</feature>
<dbReference type="InterPro" id="IPR025770">
    <property type="entry name" value="PPMT_MeTrfase"/>
</dbReference>
<gene>
    <name evidence="12" type="ORF">B0T20DRAFT_108152</name>
</gene>
<evidence type="ECO:0000256" key="8">
    <source>
        <dbReference type="ARBA" id="ARBA00022989"/>
    </source>
</evidence>
<sequence>MSGSSSNPSSTAPLATGRNDGPFAHNRRHSRGQTTRIDISTAAATESTTHDPSQEADHFLPTDSPTSANSNSNLVNDRVYFPYQPKSLAGIATRSFCLGIAVTIGVGATAATLLYTSSPLWRLPFFLAALATFHFLEFWTTAAYNTRAADVKSFLLTANWPGYAIAHGFATLECLLTNTFFPNRAWAPFGTGGLLCLAGLALTVIGQVVRSVAMVQAGPSFNHLVQRQRSSAHVLVTSGIYGKFRHPSYFGFFWWALGTQLAMGNVISFVAYAAVLWKFFSSRIKHEEEFLVKFFGQEYMDYRRRVGTKIPFVP</sequence>
<feature type="compositionally biased region" description="Low complexity" evidence="11">
    <location>
        <begin position="1"/>
        <end position="10"/>
    </location>
</feature>
<evidence type="ECO:0000256" key="3">
    <source>
        <dbReference type="ARBA" id="ARBA00012151"/>
    </source>
</evidence>
<dbReference type="Proteomes" id="UP001281003">
    <property type="component" value="Unassembled WGS sequence"/>
</dbReference>
<keyword evidence="10" id="KW-0256">Endoplasmic reticulum</keyword>
<dbReference type="GO" id="GO:0032259">
    <property type="term" value="P:methylation"/>
    <property type="evidence" value="ECO:0007669"/>
    <property type="project" value="UniProtKB-KW"/>
</dbReference>
<keyword evidence="4 10" id="KW-0489">Methyltransferase</keyword>
<comment type="catalytic activity">
    <reaction evidence="10">
        <text>[protein]-C-terminal S-[(2E,6E)-farnesyl]-L-cysteine + S-adenosyl-L-methionine = [protein]-C-terminal S-[(2E,6E)-farnesyl]-L-cysteine methyl ester + S-adenosyl-L-homocysteine</text>
        <dbReference type="Rhea" id="RHEA:21672"/>
        <dbReference type="Rhea" id="RHEA-COMP:12125"/>
        <dbReference type="Rhea" id="RHEA-COMP:12126"/>
        <dbReference type="ChEBI" id="CHEBI:57856"/>
        <dbReference type="ChEBI" id="CHEBI:59789"/>
        <dbReference type="ChEBI" id="CHEBI:90510"/>
        <dbReference type="ChEBI" id="CHEBI:90511"/>
        <dbReference type="EC" id="2.1.1.100"/>
    </reaction>
</comment>
<proteinExistence type="inferred from homology"/>
<reference evidence="12" key="1">
    <citation type="journal article" date="2023" name="Mol. Phylogenet. Evol.">
        <title>Genome-scale phylogeny and comparative genomics of the fungal order Sordariales.</title>
        <authorList>
            <person name="Hensen N."/>
            <person name="Bonometti L."/>
            <person name="Westerberg I."/>
            <person name="Brannstrom I.O."/>
            <person name="Guillou S."/>
            <person name="Cros-Aarteil S."/>
            <person name="Calhoun S."/>
            <person name="Haridas S."/>
            <person name="Kuo A."/>
            <person name="Mondo S."/>
            <person name="Pangilinan J."/>
            <person name="Riley R."/>
            <person name="LaButti K."/>
            <person name="Andreopoulos B."/>
            <person name="Lipzen A."/>
            <person name="Chen C."/>
            <person name="Yan M."/>
            <person name="Daum C."/>
            <person name="Ng V."/>
            <person name="Clum A."/>
            <person name="Steindorff A."/>
            <person name="Ohm R.A."/>
            <person name="Martin F."/>
            <person name="Silar P."/>
            <person name="Natvig D.O."/>
            <person name="Lalanne C."/>
            <person name="Gautier V."/>
            <person name="Ament-Velasquez S.L."/>
            <person name="Kruys A."/>
            <person name="Hutchinson M.I."/>
            <person name="Powell A.J."/>
            <person name="Barry K."/>
            <person name="Miller A.N."/>
            <person name="Grigoriev I.V."/>
            <person name="Debuchy R."/>
            <person name="Gladieux P."/>
            <person name="Hiltunen Thoren M."/>
            <person name="Johannesson H."/>
        </authorList>
    </citation>
    <scope>NUCLEOTIDE SEQUENCE</scope>
    <source>
        <strain evidence="12">FGSC 1904</strain>
    </source>
</reference>
<evidence type="ECO:0000256" key="9">
    <source>
        <dbReference type="ARBA" id="ARBA00023136"/>
    </source>
</evidence>
<keyword evidence="5" id="KW-0808">Transferase</keyword>
<dbReference type="PANTHER" id="PTHR12714:SF9">
    <property type="entry name" value="PROTEIN-S-ISOPRENYLCYSTEINE O-METHYLTRANSFERASE"/>
    <property type="match status" value="1"/>
</dbReference>
<evidence type="ECO:0000256" key="4">
    <source>
        <dbReference type="ARBA" id="ARBA00022603"/>
    </source>
</evidence>
<dbReference type="Pfam" id="PF04140">
    <property type="entry name" value="ICMT"/>
    <property type="match status" value="1"/>
</dbReference>
<evidence type="ECO:0000256" key="7">
    <source>
        <dbReference type="ARBA" id="ARBA00022692"/>
    </source>
</evidence>
<keyword evidence="8 10" id="KW-1133">Transmembrane helix</keyword>
<dbReference type="EMBL" id="JAUTDP010000017">
    <property type="protein sequence ID" value="KAK3388228.1"/>
    <property type="molecule type" value="Genomic_DNA"/>
</dbReference>
<evidence type="ECO:0000256" key="2">
    <source>
        <dbReference type="ARBA" id="ARBA00009140"/>
    </source>
</evidence>
<evidence type="ECO:0000256" key="11">
    <source>
        <dbReference type="SAM" id="MobiDB-lite"/>
    </source>
</evidence>
<comment type="similarity">
    <text evidence="2 10">Belongs to the class VI-like SAM-binding methyltransferase superfamily. Isoprenylcysteine carboxyl methyltransferase family.</text>
</comment>
<feature type="transmembrane region" description="Helical" evidence="10">
    <location>
        <begin position="96"/>
        <end position="115"/>
    </location>
</feature>
<keyword evidence="9 10" id="KW-0472">Membrane</keyword>
<keyword evidence="7 10" id="KW-0812">Transmembrane</keyword>
<dbReference type="AlphaFoldDB" id="A0AAE0NUY3"/>
<keyword evidence="6 10" id="KW-0949">S-adenosyl-L-methionine</keyword>
<keyword evidence="13" id="KW-1185">Reference proteome</keyword>
<dbReference type="PROSITE" id="PS51564">
    <property type="entry name" value="SAM_ICMT"/>
    <property type="match status" value="1"/>
</dbReference>
<comment type="subcellular location">
    <subcellularLocation>
        <location evidence="10">Endoplasmic reticulum membrane</location>
        <topology evidence="10">Multi-pass membrane protein</topology>
    </subcellularLocation>
    <subcellularLocation>
        <location evidence="1">Membrane</location>
        <topology evidence="1">Multi-pass membrane protein</topology>
    </subcellularLocation>
</comment>
<organism evidence="12 13">
    <name type="scientific">Sordaria brevicollis</name>
    <dbReference type="NCBI Taxonomy" id="83679"/>
    <lineage>
        <taxon>Eukaryota</taxon>
        <taxon>Fungi</taxon>
        <taxon>Dikarya</taxon>
        <taxon>Ascomycota</taxon>
        <taxon>Pezizomycotina</taxon>
        <taxon>Sordariomycetes</taxon>
        <taxon>Sordariomycetidae</taxon>
        <taxon>Sordariales</taxon>
        <taxon>Sordariaceae</taxon>
        <taxon>Sordaria</taxon>
    </lineage>
</organism>
<evidence type="ECO:0000313" key="12">
    <source>
        <dbReference type="EMBL" id="KAK3388228.1"/>
    </source>
</evidence>
<name>A0AAE0NUY3_SORBR</name>